<sequence>MSRIRAVIFDWAGTMVDFGALTSIGSLAQSFAEFGLVLGTADLRKAMGIRKSDHIAALLAEPLIAARWQEVHGILPDRAAVARLHEHYVTRQTAAAARVTFVPGALDTAAWLRAEGIRIGSTTSSTRAIMGRVSAAAAAQGYAPDTLVCTDDLAEGRPGPLMIYKCFADLGVYPPQSVIKVDDTEPGIAEGRAAGCITVGVTLSGNEAGFSAAEIAALPEAKRNDIRRRARARFKAAGADHVIDTVADLPSLIQTFDARDLP</sequence>
<dbReference type="AlphaFoldDB" id="A0A318TU07"/>
<dbReference type="GO" id="GO:0006281">
    <property type="term" value="P:DNA repair"/>
    <property type="evidence" value="ECO:0007669"/>
    <property type="project" value="TreeGrafter"/>
</dbReference>
<dbReference type="EMBL" id="QJTK01000014">
    <property type="protein sequence ID" value="PYF08124.1"/>
    <property type="molecule type" value="Genomic_DNA"/>
</dbReference>
<dbReference type="Gene3D" id="3.40.50.1000">
    <property type="entry name" value="HAD superfamily/HAD-like"/>
    <property type="match status" value="1"/>
</dbReference>
<dbReference type="SFLD" id="SFLDS00003">
    <property type="entry name" value="Haloacid_Dehalogenase"/>
    <property type="match status" value="1"/>
</dbReference>
<protein>
    <recommendedName>
        <fullName evidence="2">Phosphonoacetaldehyde hydrolase</fullName>
        <shortName evidence="2">Phosphonatase</shortName>
        <ecNumber evidence="2">3.11.1.1</ecNumber>
    </recommendedName>
    <alternativeName>
        <fullName evidence="2">Phosphonoacetaldehyde phosphonohydrolase</fullName>
    </alternativeName>
</protein>
<dbReference type="EC" id="3.11.1.1" evidence="2"/>
<comment type="similarity">
    <text evidence="2">Belongs to the HAD-like hydrolase superfamily. PhnX family.</text>
</comment>
<reference evidence="3 4" key="1">
    <citation type="submission" date="2018-06" db="EMBL/GenBank/DDBJ databases">
        <title>Genomic Encyclopedia of Type Strains, Phase III (KMG-III): the genomes of soil and plant-associated and newly described type strains.</title>
        <authorList>
            <person name="Whitman W."/>
        </authorList>
    </citation>
    <scope>NUCLEOTIDE SEQUENCE [LARGE SCALE GENOMIC DNA]</scope>
    <source>
        <strain evidence="3 4">JA737</strain>
    </source>
</reference>
<dbReference type="OrthoDB" id="5504491at2"/>
<dbReference type="InterPro" id="IPR023198">
    <property type="entry name" value="PGP-like_dom2"/>
</dbReference>
<dbReference type="RefSeq" id="WP_110806659.1">
    <property type="nucleotide sequence ID" value="NZ_QJTK01000014.1"/>
</dbReference>
<comment type="function">
    <text evidence="2">Involved in phosphonate degradation.</text>
</comment>
<gene>
    <name evidence="2" type="primary">phnX</name>
    <name evidence="3" type="ORF">C8J30_11462</name>
</gene>
<evidence type="ECO:0000256" key="2">
    <source>
        <dbReference type="HAMAP-Rule" id="MF_01375"/>
    </source>
</evidence>
<dbReference type="GO" id="GO:0008967">
    <property type="term" value="F:phosphoglycolate phosphatase activity"/>
    <property type="evidence" value="ECO:0007669"/>
    <property type="project" value="TreeGrafter"/>
</dbReference>
<dbReference type="NCBIfam" id="TIGR01509">
    <property type="entry name" value="HAD-SF-IA-v3"/>
    <property type="match status" value="1"/>
</dbReference>
<organism evidence="3 4">
    <name type="scientific">Rhodobacter viridis</name>
    <dbReference type="NCBI Taxonomy" id="1054202"/>
    <lineage>
        <taxon>Bacteria</taxon>
        <taxon>Pseudomonadati</taxon>
        <taxon>Pseudomonadota</taxon>
        <taxon>Alphaproteobacteria</taxon>
        <taxon>Rhodobacterales</taxon>
        <taxon>Rhodobacter group</taxon>
        <taxon>Rhodobacter</taxon>
    </lineage>
</organism>
<dbReference type="InterPro" id="IPR036412">
    <property type="entry name" value="HAD-like_sf"/>
</dbReference>
<dbReference type="Pfam" id="PF00702">
    <property type="entry name" value="Hydrolase"/>
    <property type="match status" value="1"/>
</dbReference>
<evidence type="ECO:0000313" key="3">
    <source>
        <dbReference type="EMBL" id="PYF08124.1"/>
    </source>
</evidence>
<keyword evidence="2" id="KW-0460">Magnesium</keyword>
<dbReference type="HAMAP" id="MF_01375">
    <property type="entry name" value="PhnX"/>
    <property type="match status" value="1"/>
</dbReference>
<dbReference type="PANTHER" id="PTHR43434:SF19">
    <property type="entry name" value="PHOSPHONOACETALDEHYDE HYDROLASE"/>
    <property type="match status" value="1"/>
</dbReference>
<comment type="caution">
    <text evidence="3">The sequence shown here is derived from an EMBL/GenBank/DDBJ whole genome shotgun (WGS) entry which is preliminary data.</text>
</comment>
<dbReference type="SUPFAM" id="SSF56784">
    <property type="entry name" value="HAD-like"/>
    <property type="match status" value="1"/>
</dbReference>
<dbReference type="InterPro" id="IPR006439">
    <property type="entry name" value="HAD-SF_hydro_IA"/>
</dbReference>
<dbReference type="Proteomes" id="UP000247727">
    <property type="component" value="Unassembled WGS sequence"/>
</dbReference>
<feature type="binding site" evidence="2">
    <location>
        <position position="183"/>
    </location>
    <ligand>
        <name>Mg(2+)</name>
        <dbReference type="ChEBI" id="CHEBI:18420"/>
    </ligand>
</feature>
<dbReference type="Gene3D" id="1.10.150.240">
    <property type="entry name" value="Putative phosphatase, domain 2"/>
    <property type="match status" value="1"/>
</dbReference>
<comment type="subunit">
    <text evidence="2">Homodimer.</text>
</comment>
<comment type="cofactor">
    <cofactor evidence="2">
        <name>Mg(2+)</name>
        <dbReference type="ChEBI" id="CHEBI:18420"/>
    </cofactor>
    <text evidence="2">Binds 1 Mg(2+) ion per subunit.</text>
</comment>
<feature type="binding site" evidence="2">
    <location>
        <position position="12"/>
    </location>
    <ligand>
        <name>Mg(2+)</name>
        <dbReference type="ChEBI" id="CHEBI:18420"/>
    </ligand>
</feature>
<keyword evidence="4" id="KW-1185">Reference proteome</keyword>
<feature type="active site" description="Schiff-base intermediate with substrate" evidence="2">
    <location>
        <position position="51"/>
    </location>
</feature>
<accession>A0A318TU07</accession>
<proteinExistence type="inferred from homology"/>
<dbReference type="InterPro" id="IPR050155">
    <property type="entry name" value="HAD-like_hydrolase_sf"/>
</dbReference>
<dbReference type="GO" id="GO:0005829">
    <property type="term" value="C:cytosol"/>
    <property type="evidence" value="ECO:0007669"/>
    <property type="project" value="TreeGrafter"/>
</dbReference>
<dbReference type="InterPro" id="IPR023214">
    <property type="entry name" value="HAD_sf"/>
</dbReference>
<dbReference type="GO" id="GO:0019700">
    <property type="term" value="P:organic phosphonate catabolic process"/>
    <property type="evidence" value="ECO:0007669"/>
    <property type="project" value="InterPro"/>
</dbReference>
<keyword evidence="1 2" id="KW-0704">Schiff base</keyword>
<feature type="binding site" evidence="2">
    <location>
        <position position="10"/>
    </location>
    <ligand>
        <name>Mg(2+)</name>
        <dbReference type="ChEBI" id="CHEBI:18420"/>
    </ligand>
</feature>
<feature type="active site" description="Nucleophile" evidence="2">
    <location>
        <position position="10"/>
    </location>
</feature>
<keyword evidence="2" id="KW-0479">Metal-binding</keyword>
<keyword evidence="2 3" id="KW-0378">Hydrolase</keyword>
<dbReference type="GO" id="GO:0000287">
    <property type="term" value="F:magnesium ion binding"/>
    <property type="evidence" value="ECO:0007669"/>
    <property type="project" value="UniProtKB-UniRule"/>
</dbReference>
<evidence type="ECO:0000256" key="1">
    <source>
        <dbReference type="ARBA" id="ARBA00023270"/>
    </source>
</evidence>
<dbReference type="NCBIfam" id="TIGR01422">
    <property type="entry name" value="phosphonatase"/>
    <property type="match status" value="1"/>
</dbReference>
<comment type="catalytic activity">
    <reaction evidence="2">
        <text>phosphonoacetaldehyde + H2O = acetaldehyde + phosphate + H(+)</text>
        <dbReference type="Rhea" id="RHEA:18905"/>
        <dbReference type="ChEBI" id="CHEBI:15343"/>
        <dbReference type="ChEBI" id="CHEBI:15377"/>
        <dbReference type="ChEBI" id="CHEBI:15378"/>
        <dbReference type="ChEBI" id="CHEBI:43474"/>
        <dbReference type="ChEBI" id="CHEBI:58383"/>
        <dbReference type="EC" id="3.11.1.1"/>
    </reaction>
</comment>
<dbReference type="GO" id="GO:0050194">
    <property type="term" value="F:phosphonoacetaldehyde hydrolase activity"/>
    <property type="evidence" value="ECO:0007669"/>
    <property type="project" value="UniProtKB-UniRule"/>
</dbReference>
<name>A0A318TU07_9RHOB</name>
<dbReference type="InterPro" id="IPR006323">
    <property type="entry name" value="Phosphonoacetald_hydro"/>
</dbReference>
<dbReference type="SFLD" id="SFLDG01129">
    <property type="entry name" value="C1.5:_HAD__Beta-PGM__Phosphata"/>
    <property type="match status" value="1"/>
</dbReference>
<evidence type="ECO:0000313" key="4">
    <source>
        <dbReference type="Proteomes" id="UP000247727"/>
    </source>
</evidence>
<dbReference type="PANTHER" id="PTHR43434">
    <property type="entry name" value="PHOSPHOGLYCOLATE PHOSPHATASE"/>
    <property type="match status" value="1"/>
</dbReference>